<dbReference type="AlphaFoldDB" id="A0A973WJF2"/>
<proteinExistence type="predicted"/>
<organism evidence="1">
    <name type="scientific">Bradyrhizobium quebecense</name>
    <dbReference type="NCBI Taxonomy" id="2748629"/>
    <lineage>
        <taxon>Bacteria</taxon>
        <taxon>Pseudomonadati</taxon>
        <taxon>Pseudomonadota</taxon>
        <taxon>Alphaproteobacteria</taxon>
        <taxon>Hyphomicrobiales</taxon>
        <taxon>Nitrobacteraceae</taxon>
        <taxon>Bradyrhizobium</taxon>
    </lineage>
</organism>
<dbReference type="Pfam" id="PF14462">
    <property type="entry name" value="Prok-E2_E"/>
    <property type="match status" value="1"/>
</dbReference>
<gene>
    <name evidence="1" type="ORF">HU230_03435</name>
</gene>
<protein>
    <submittedName>
        <fullName evidence="1">Uncharacterized protein</fullName>
    </submittedName>
</protein>
<dbReference type="RefSeq" id="WP_176528990.1">
    <property type="nucleotide sequence ID" value="NZ_CP088022.1"/>
</dbReference>
<reference evidence="1" key="1">
    <citation type="submission" date="2020-06" db="EMBL/GenBank/DDBJ databases">
        <title>Whole Genome Sequence of Bradyrhizobium sp. Strain 66S1MB.</title>
        <authorList>
            <person name="Bromfield E."/>
            <person name="Cloutier S."/>
        </authorList>
    </citation>
    <scope>NUCLEOTIDE SEQUENCE</scope>
    <source>
        <strain evidence="1">66S1MB</strain>
    </source>
</reference>
<evidence type="ECO:0000313" key="1">
    <source>
        <dbReference type="EMBL" id="NVL04817.1"/>
    </source>
</evidence>
<name>A0A973WJF2_9BRAD</name>
<sequence>MLSSVTERQFERVKERYPEGTLQGLPSGAALVSIPGIALPPGWSAASTNVHFLVPVGYPGPPPDCFWADQTLRLAGGGQPQASNIQQIPETVIVGLWFSWHVVDGQSNWSPNRDDLMTFVSIVIDRLRRPQ</sequence>
<dbReference type="EMBL" id="JABWSX010000001">
    <property type="protein sequence ID" value="NVL04817.1"/>
    <property type="molecule type" value="Genomic_DNA"/>
</dbReference>
<accession>A0A973WJF2</accession>
<dbReference type="InterPro" id="IPR025701">
    <property type="entry name" value="UBQ-conjugat_E2_E"/>
</dbReference>
<comment type="caution">
    <text evidence="1">The sequence shown here is derived from an EMBL/GenBank/DDBJ whole genome shotgun (WGS) entry which is preliminary data.</text>
</comment>